<feature type="domain" description="Radical SAM core" evidence="6">
    <location>
        <begin position="434"/>
        <end position="662"/>
    </location>
</feature>
<keyword evidence="8" id="KW-1185">Reference proteome</keyword>
<evidence type="ECO:0000256" key="2">
    <source>
        <dbReference type="ARBA" id="ARBA00022691"/>
    </source>
</evidence>
<dbReference type="SFLD" id="SFLDG01082">
    <property type="entry name" value="B12-binding_domain_containing"/>
    <property type="match status" value="1"/>
</dbReference>
<dbReference type="Proteomes" id="UP000315439">
    <property type="component" value="Unassembled WGS sequence"/>
</dbReference>
<dbReference type="GO" id="GO:0051536">
    <property type="term" value="F:iron-sulfur cluster binding"/>
    <property type="evidence" value="ECO:0007669"/>
    <property type="project" value="UniProtKB-KW"/>
</dbReference>
<dbReference type="PANTHER" id="PTHR43409">
    <property type="entry name" value="ANAEROBIC MAGNESIUM-PROTOPORPHYRIN IX MONOMETHYL ESTER CYCLASE-RELATED"/>
    <property type="match status" value="1"/>
</dbReference>
<comment type="cofactor">
    <cofactor evidence="1">
        <name>[4Fe-4S] cluster</name>
        <dbReference type="ChEBI" id="CHEBI:49883"/>
    </cofactor>
</comment>
<dbReference type="SUPFAM" id="SSF102114">
    <property type="entry name" value="Radical SAM enzymes"/>
    <property type="match status" value="1"/>
</dbReference>
<dbReference type="OrthoDB" id="9801424at2"/>
<dbReference type="InterPro" id="IPR058240">
    <property type="entry name" value="rSAM_sf"/>
</dbReference>
<dbReference type="GO" id="GO:0046872">
    <property type="term" value="F:metal ion binding"/>
    <property type="evidence" value="ECO:0007669"/>
    <property type="project" value="UniProtKB-KW"/>
</dbReference>
<dbReference type="SFLD" id="SFLDS00029">
    <property type="entry name" value="Radical_SAM"/>
    <property type="match status" value="1"/>
</dbReference>
<keyword evidence="4" id="KW-0408">Iron</keyword>
<dbReference type="InterPro" id="IPR007197">
    <property type="entry name" value="rSAM"/>
</dbReference>
<evidence type="ECO:0000259" key="6">
    <source>
        <dbReference type="PROSITE" id="PS51918"/>
    </source>
</evidence>
<dbReference type="CDD" id="cd01335">
    <property type="entry name" value="Radical_SAM"/>
    <property type="match status" value="1"/>
</dbReference>
<evidence type="ECO:0000313" key="7">
    <source>
        <dbReference type="EMBL" id="TQV86604.1"/>
    </source>
</evidence>
<dbReference type="Gene3D" id="3.40.50.280">
    <property type="entry name" value="Cobalamin-binding domain"/>
    <property type="match status" value="1"/>
</dbReference>
<dbReference type="Pfam" id="PF04055">
    <property type="entry name" value="Radical_SAM"/>
    <property type="match status" value="1"/>
</dbReference>
<comment type="caution">
    <text evidence="7">The sequence shown here is derived from an EMBL/GenBank/DDBJ whole genome shotgun (WGS) entry which is preliminary data.</text>
</comment>
<dbReference type="PANTHER" id="PTHR43409:SF16">
    <property type="entry name" value="SLR0320 PROTEIN"/>
    <property type="match status" value="1"/>
</dbReference>
<dbReference type="GO" id="GO:0005829">
    <property type="term" value="C:cytosol"/>
    <property type="evidence" value="ECO:0007669"/>
    <property type="project" value="TreeGrafter"/>
</dbReference>
<evidence type="ECO:0000313" key="8">
    <source>
        <dbReference type="Proteomes" id="UP000315439"/>
    </source>
</evidence>
<protein>
    <submittedName>
        <fullName evidence="7">Radical SAM protein</fullName>
    </submittedName>
</protein>
<keyword evidence="2" id="KW-0949">S-adenosyl-L-methionine</keyword>
<keyword evidence="3" id="KW-0479">Metal-binding</keyword>
<dbReference type="Gene3D" id="3.80.30.20">
    <property type="entry name" value="tm_1862 like domain"/>
    <property type="match status" value="1"/>
</dbReference>
<name>A0A545UAV5_9GAMM</name>
<evidence type="ECO:0000256" key="1">
    <source>
        <dbReference type="ARBA" id="ARBA00001966"/>
    </source>
</evidence>
<organism evidence="7 8">
    <name type="scientific">Aliikangiella coralliicola</name>
    <dbReference type="NCBI Taxonomy" id="2592383"/>
    <lineage>
        <taxon>Bacteria</taxon>
        <taxon>Pseudomonadati</taxon>
        <taxon>Pseudomonadota</taxon>
        <taxon>Gammaproteobacteria</taxon>
        <taxon>Oceanospirillales</taxon>
        <taxon>Pleioneaceae</taxon>
        <taxon>Aliikangiella</taxon>
    </lineage>
</organism>
<keyword evidence="5" id="KW-0411">Iron-sulfur</keyword>
<dbReference type="PROSITE" id="PS51918">
    <property type="entry name" value="RADICAL_SAM"/>
    <property type="match status" value="1"/>
</dbReference>
<dbReference type="AlphaFoldDB" id="A0A545UAV5"/>
<dbReference type="RefSeq" id="WP_142932528.1">
    <property type="nucleotide sequence ID" value="NZ_ML660166.1"/>
</dbReference>
<dbReference type="InterPro" id="IPR023404">
    <property type="entry name" value="rSAM_horseshoe"/>
</dbReference>
<dbReference type="GO" id="GO:0003824">
    <property type="term" value="F:catalytic activity"/>
    <property type="evidence" value="ECO:0007669"/>
    <property type="project" value="InterPro"/>
</dbReference>
<dbReference type="SMART" id="SM00729">
    <property type="entry name" value="Elp3"/>
    <property type="match status" value="1"/>
</dbReference>
<evidence type="ECO:0000256" key="4">
    <source>
        <dbReference type="ARBA" id="ARBA00023004"/>
    </source>
</evidence>
<dbReference type="InterPro" id="IPR006638">
    <property type="entry name" value="Elp3/MiaA/NifB-like_rSAM"/>
</dbReference>
<gene>
    <name evidence="7" type="ORF">FLL46_17040</name>
</gene>
<accession>A0A545UAV5</accession>
<dbReference type="InterPro" id="IPR051198">
    <property type="entry name" value="BchE-like"/>
</dbReference>
<evidence type="ECO:0000256" key="3">
    <source>
        <dbReference type="ARBA" id="ARBA00022723"/>
    </source>
</evidence>
<evidence type="ECO:0000256" key="5">
    <source>
        <dbReference type="ARBA" id="ARBA00023014"/>
    </source>
</evidence>
<dbReference type="EMBL" id="VIKS01000010">
    <property type="protein sequence ID" value="TQV86604.1"/>
    <property type="molecule type" value="Genomic_DNA"/>
</dbReference>
<reference evidence="7 8" key="1">
    <citation type="submission" date="2019-07" db="EMBL/GenBank/DDBJ databases">
        <title>Draft genome for Aliikangiella sp. M105.</title>
        <authorList>
            <person name="Wang G."/>
        </authorList>
    </citation>
    <scope>NUCLEOTIDE SEQUENCE [LARGE SCALE GENOMIC DNA]</scope>
    <source>
        <strain evidence="7 8">M105</strain>
    </source>
</reference>
<sequence>MNSQQFEVNPQVTILHKNGQIFAADLSGELNPLTLVIPDLILLSLFASSRHPEVAAKIFQTNELVKGLGSNIPLEQIYQRISHFIQSKLLLEHPSKYQKNETLGISLQTDNTNLNISDVSILKLGMNFSLTICDSGFKIWSSLLRDSVVLTLEETLILLSFSSGKTVADIISQRLFSAEEKEVRSSIASMIAFGLLLVEKNETAIQNDQSSPMPTANRNRVNYSNSTDVTSWEELELNGKIPIYFVPHMENHYPLALGMIFSAISEYKNGALLDKYCLVPITYLSPDKFLNGPYRKFGNGVWLFSNYMWSLETNLKISEIVKQHMNGNLTIHGGPSTPNYEKKCAEFFIKNKSVDIAVHGEGEVTINEVLECLFKNKSGAISYGAENLKNVTGITYRNYKAENNQVYRTEARNRLKEPDSIPSPYNKGYFDLYGGNVDAAIIESNRGCPFKCTFCDWGSATNQKIRKFDLERVKQEIEWIARNNVRVLWIADANFGLYDRDIELSEFIVKMKGQYQFPQEVVVNYTKNTTWRLAEIIKIFTKGGIISQGVISIQTTDVKTLEVIKRKNIKTEKYDELSQIFSELKLPLSTDLMLGLPGITVDAFKNDLQRYFERDVSVKAYPTQLLPNSPMADPEYMQKYQIEIDKDDFLVSTYSYSKSDLQFMKTFYRIYTIADGYSLLRYVLRFLQWDHNIKAIDFLSSLAEVVESNTTRFPRITFALKYFEVDKIMPGGWRFFYDEIAKFCESKYGILRDSAFDTVLLVNELAMPDEFITYPISTKLSHDFEAYFHANNSRGIRNSEKLINYAKGEIVFDDPDGMANINSQYLQYDSHQFFWEIRSSIARAKSTSDFSQLPHVNDAS</sequence>
<proteinExistence type="predicted"/>